<feature type="transmembrane region" description="Helical" evidence="5">
    <location>
        <begin position="158"/>
        <end position="177"/>
    </location>
</feature>
<gene>
    <name evidence="7" type="ORF">GCM10009777_05220</name>
</gene>
<dbReference type="Pfam" id="PF01061">
    <property type="entry name" value="ABC2_membrane"/>
    <property type="match status" value="1"/>
</dbReference>
<protein>
    <submittedName>
        <fullName evidence="7">Exporter of polyketide antibiotics</fullName>
    </submittedName>
</protein>
<evidence type="ECO:0000256" key="4">
    <source>
        <dbReference type="ARBA" id="ARBA00023136"/>
    </source>
</evidence>
<dbReference type="Proteomes" id="UP001500326">
    <property type="component" value="Unassembled WGS sequence"/>
</dbReference>
<evidence type="ECO:0000313" key="8">
    <source>
        <dbReference type="Proteomes" id="UP001500326"/>
    </source>
</evidence>
<keyword evidence="3 5" id="KW-1133">Transmembrane helix</keyword>
<proteinExistence type="predicted"/>
<feature type="transmembrane region" description="Helical" evidence="5">
    <location>
        <begin position="123"/>
        <end position="146"/>
    </location>
</feature>
<feature type="transmembrane region" description="Helical" evidence="5">
    <location>
        <begin position="346"/>
        <end position="370"/>
    </location>
</feature>
<feature type="transmembrane region" description="Helical" evidence="5">
    <location>
        <begin position="20"/>
        <end position="37"/>
    </location>
</feature>
<dbReference type="EMBL" id="BAAAOH010000001">
    <property type="protein sequence ID" value="GAA1975297.1"/>
    <property type="molecule type" value="Genomic_DNA"/>
</dbReference>
<feature type="transmembrane region" description="Helical" evidence="5">
    <location>
        <begin position="435"/>
        <end position="459"/>
    </location>
</feature>
<feature type="transmembrane region" description="Helical" evidence="5">
    <location>
        <begin position="466"/>
        <end position="487"/>
    </location>
</feature>
<evidence type="ECO:0000259" key="6">
    <source>
        <dbReference type="Pfam" id="PF01061"/>
    </source>
</evidence>
<feature type="transmembrane region" description="Helical" evidence="5">
    <location>
        <begin position="189"/>
        <end position="208"/>
    </location>
</feature>
<accession>A0ABP5D7D3</accession>
<evidence type="ECO:0000313" key="7">
    <source>
        <dbReference type="EMBL" id="GAA1975297.1"/>
    </source>
</evidence>
<evidence type="ECO:0000256" key="1">
    <source>
        <dbReference type="ARBA" id="ARBA00004141"/>
    </source>
</evidence>
<feature type="domain" description="ABC-2 type transporter transmembrane" evidence="6">
    <location>
        <begin position="10"/>
        <end position="231"/>
    </location>
</feature>
<feature type="transmembrane region" description="Helical" evidence="5">
    <location>
        <begin position="242"/>
        <end position="262"/>
    </location>
</feature>
<feature type="transmembrane region" description="Helical" evidence="5">
    <location>
        <begin position="72"/>
        <end position="97"/>
    </location>
</feature>
<keyword evidence="2 5" id="KW-0812">Transmembrane</keyword>
<feature type="transmembrane region" description="Helical" evidence="5">
    <location>
        <begin position="292"/>
        <end position="314"/>
    </location>
</feature>
<name>A0ABP5D7D3_9MICO</name>
<feature type="transmembrane region" description="Helical" evidence="5">
    <location>
        <begin position="512"/>
        <end position="531"/>
    </location>
</feature>
<evidence type="ECO:0000256" key="5">
    <source>
        <dbReference type="SAM" id="Phobius"/>
    </source>
</evidence>
<feature type="transmembrane region" description="Helical" evidence="5">
    <location>
        <begin position="399"/>
        <end position="423"/>
    </location>
</feature>
<evidence type="ECO:0000256" key="2">
    <source>
        <dbReference type="ARBA" id="ARBA00022692"/>
    </source>
</evidence>
<keyword evidence="4 5" id="KW-0472">Membrane</keyword>
<comment type="caution">
    <text evidence="7">The sequence shown here is derived from an EMBL/GenBank/DDBJ whole genome shotgun (WGS) entry which is preliminary data.</text>
</comment>
<comment type="subcellular location">
    <subcellularLocation>
        <location evidence="1">Membrane</location>
        <topology evidence="1">Multi-pass membrane protein</topology>
    </subcellularLocation>
</comment>
<reference evidence="8" key="1">
    <citation type="journal article" date="2019" name="Int. J. Syst. Evol. Microbiol.">
        <title>The Global Catalogue of Microorganisms (GCM) 10K type strain sequencing project: providing services to taxonomists for standard genome sequencing and annotation.</title>
        <authorList>
            <consortium name="The Broad Institute Genomics Platform"/>
            <consortium name="The Broad Institute Genome Sequencing Center for Infectious Disease"/>
            <person name="Wu L."/>
            <person name="Ma J."/>
        </authorList>
    </citation>
    <scope>NUCLEOTIDE SEQUENCE [LARGE SCALE GENOMIC DNA]</scope>
    <source>
        <strain evidence="8">JCM 14902</strain>
    </source>
</reference>
<dbReference type="RefSeq" id="WP_344058239.1">
    <property type="nucleotide sequence ID" value="NZ_BAAAOH010000001.1"/>
</dbReference>
<dbReference type="InterPro" id="IPR013525">
    <property type="entry name" value="ABC2_TM"/>
</dbReference>
<evidence type="ECO:0000256" key="3">
    <source>
        <dbReference type="ARBA" id="ARBA00022989"/>
    </source>
</evidence>
<sequence length="540" mass="56486">MSGLGALLRQRMRRDWRQLLIWAIGTAALAYLSYTGVSQSYGSLQDREQLLVTVMANPVILLFRGLPSGAEIGAFMVFLIFPWLAMMAAFMSSFLAVRHTRMDEEQGRAELVSATPAGRTTPVVATVMHGLIANFVLAALTTLAFIGTGLDASGAKVAGFAVGCVGVAFLGIGLVAGQLMRTSRGANALATWILVITFVLCGIGNALGTPSDDLQWMESSWLTWLSPFGWGENVRAYADDNLWPAVLALAFGLLLAGVAIALQAVRDLGESLVPERLGRAEARPLLSSPTGLVWRLTWGAILGWTIGGLLTGMLSTSLASVVDDIGNQNPAVEEILSKIAGGAGSLAQATVSVFFVMLGIFAACAGVQIVSRARQEEAHGTAEPVLSAAVGRVRWLVDYIVIAFLAVVGVAVAGIGGAMLGLASADGDWGLLETITITAFGQLLAASVFVVLTALVFVLAPRATIAAGWTLVGVGSMLGLFGPLFGFPDWLVHLSPLAVAPEVTPDGVDVRGMWWLILAVVVGGAASVTLMRRRELATGG</sequence>
<keyword evidence="8" id="KW-1185">Reference proteome</keyword>
<organism evidence="7 8">
    <name type="scientific">Microbacterium pumilum</name>
    <dbReference type="NCBI Taxonomy" id="344165"/>
    <lineage>
        <taxon>Bacteria</taxon>
        <taxon>Bacillati</taxon>
        <taxon>Actinomycetota</taxon>
        <taxon>Actinomycetes</taxon>
        <taxon>Micrococcales</taxon>
        <taxon>Microbacteriaceae</taxon>
        <taxon>Microbacterium</taxon>
    </lineage>
</organism>